<dbReference type="EMBL" id="CAJVCH010115609">
    <property type="protein sequence ID" value="CAG7724953.1"/>
    <property type="molecule type" value="Genomic_DNA"/>
</dbReference>
<reference evidence="1" key="1">
    <citation type="submission" date="2021-06" db="EMBL/GenBank/DDBJ databases">
        <authorList>
            <person name="Hodson N. C."/>
            <person name="Mongue J. A."/>
            <person name="Jaron S. K."/>
        </authorList>
    </citation>
    <scope>NUCLEOTIDE SEQUENCE</scope>
</reference>
<sequence>DTVQVALQGQQIDVYKKALESFASTVTKIFNLKAP</sequence>
<dbReference type="Proteomes" id="UP000708208">
    <property type="component" value="Unassembled WGS sequence"/>
</dbReference>
<keyword evidence="2" id="KW-1185">Reference proteome</keyword>
<gene>
    <name evidence="1" type="ORF">AFUS01_LOCUS13940</name>
</gene>
<evidence type="ECO:0000313" key="2">
    <source>
        <dbReference type="Proteomes" id="UP000708208"/>
    </source>
</evidence>
<dbReference type="AlphaFoldDB" id="A0A8J2NZC5"/>
<feature type="non-terminal residue" evidence="1">
    <location>
        <position position="1"/>
    </location>
</feature>
<evidence type="ECO:0000313" key="1">
    <source>
        <dbReference type="EMBL" id="CAG7724953.1"/>
    </source>
</evidence>
<protein>
    <submittedName>
        <fullName evidence="1">Uncharacterized protein</fullName>
    </submittedName>
</protein>
<name>A0A8J2NZC5_9HEXA</name>
<comment type="caution">
    <text evidence="1">The sequence shown here is derived from an EMBL/GenBank/DDBJ whole genome shotgun (WGS) entry which is preliminary data.</text>
</comment>
<accession>A0A8J2NZC5</accession>
<organism evidence="1 2">
    <name type="scientific">Allacma fusca</name>
    <dbReference type="NCBI Taxonomy" id="39272"/>
    <lineage>
        <taxon>Eukaryota</taxon>
        <taxon>Metazoa</taxon>
        <taxon>Ecdysozoa</taxon>
        <taxon>Arthropoda</taxon>
        <taxon>Hexapoda</taxon>
        <taxon>Collembola</taxon>
        <taxon>Symphypleona</taxon>
        <taxon>Sminthuridae</taxon>
        <taxon>Allacma</taxon>
    </lineage>
</organism>
<proteinExistence type="predicted"/>